<evidence type="ECO:0000313" key="10">
    <source>
        <dbReference type="Proteomes" id="UP001152607"/>
    </source>
</evidence>
<dbReference type="GO" id="GO:0020037">
    <property type="term" value="F:heme binding"/>
    <property type="evidence" value="ECO:0007669"/>
    <property type="project" value="InterPro"/>
</dbReference>
<keyword evidence="5 7" id="KW-0408">Iron</keyword>
<evidence type="ECO:0000256" key="6">
    <source>
        <dbReference type="ARBA" id="ARBA00023033"/>
    </source>
</evidence>
<evidence type="ECO:0000256" key="5">
    <source>
        <dbReference type="ARBA" id="ARBA00023004"/>
    </source>
</evidence>
<dbReference type="Proteomes" id="UP001152607">
    <property type="component" value="Unassembled WGS sequence"/>
</dbReference>
<gene>
    <name evidence="9" type="ORF">PDIGIT_LOCUS10232</name>
</gene>
<evidence type="ECO:0000256" key="2">
    <source>
        <dbReference type="ARBA" id="ARBA00010617"/>
    </source>
</evidence>
<keyword evidence="8" id="KW-1133">Transmembrane helix</keyword>
<evidence type="ECO:0000256" key="4">
    <source>
        <dbReference type="ARBA" id="ARBA00023002"/>
    </source>
</evidence>
<dbReference type="InterPro" id="IPR002974">
    <property type="entry name" value="Cyt_P450_E_CYP52_ascomycetes"/>
</dbReference>
<comment type="cofactor">
    <cofactor evidence="1">
        <name>heme</name>
        <dbReference type="ChEBI" id="CHEBI:30413"/>
    </cofactor>
</comment>
<dbReference type="PROSITE" id="PS00086">
    <property type="entry name" value="CYTOCHROME_P450"/>
    <property type="match status" value="1"/>
</dbReference>
<accession>A0A9W4UKS5</accession>
<keyword evidence="3 7" id="KW-0479">Metal-binding</keyword>
<evidence type="ECO:0008006" key="11">
    <source>
        <dbReference type="Google" id="ProtNLM"/>
    </source>
</evidence>
<keyword evidence="8" id="KW-0472">Membrane</keyword>
<dbReference type="PRINTS" id="PR01239">
    <property type="entry name" value="EP450IICYP52"/>
</dbReference>
<proteinExistence type="inferred from homology"/>
<dbReference type="InterPro" id="IPR017972">
    <property type="entry name" value="Cyt_P450_CS"/>
</dbReference>
<organism evidence="9 10">
    <name type="scientific">Periconia digitata</name>
    <dbReference type="NCBI Taxonomy" id="1303443"/>
    <lineage>
        <taxon>Eukaryota</taxon>
        <taxon>Fungi</taxon>
        <taxon>Dikarya</taxon>
        <taxon>Ascomycota</taxon>
        <taxon>Pezizomycotina</taxon>
        <taxon>Dothideomycetes</taxon>
        <taxon>Pleosporomycetidae</taxon>
        <taxon>Pleosporales</taxon>
        <taxon>Massarineae</taxon>
        <taxon>Periconiaceae</taxon>
        <taxon>Periconia</taxon>
    </lineage>
</organism>
<evidence type="ECO:0000313" key="9">
    <source>
        <dbReference type="EMBL" id="CAI6337124.1"/>
    </source>
</evidence>
<reference evidence="9" key="1">
    <citation type="submission" date="2023-01" db="EMBL/GenBank/DDBJ databases">
        <authorList>
            <person name="Van Ghelder C."/>
            <person name="Rancurel C."/>
        </authorList>
    </citation>
    <scope>NUCLEOTIDE SEQUENCE</scope>
    <source>
        <strain evidence="9">CNCM I-4278</strain>
    </source>
</reference>
<evidence type="ECO:0000256" key="7">
    <source>
        <dbReference type="RuleBase" id="RU000461"/>
    </source>
</evidence>
<keyword evidence="7" id="KW-0349">Heme</keyword>
<comment type="similarity">
    <text evidence="2 7">Belongs to the cytochrome P450 family.</text>
</comment>
<evidence type="ECO:0000256" key="1">
    <source>
        <dbReference type="ARBA" id="ARBA00001971"/>
    </source>
</evidence>
<sequence length="489" mass="55404">MRLPLMELNAQSAYIVVGTLLTCHVIYRFVVRRLQARTLPPKYWSWEFIKNFDYLFYTNINPRNWVKFQTNLGPTYRVSNIFNPMSSICTGDPENVHAMLAGRDWGNQFRLNGMGQMFEKGLLTVDGDEWMRSRKMVRPAFQRNNLDDFEVLSQMTEKMIAQIEKEKQVVDVGALLTDAFLNTSMHFILGLDPGKEDDGRPFSVSEFMKLWHEGIMGTGLRLILEHQHWMLPKKRFAIVCQKLHSFIDFAIAKARQNKDAQKSSKSMVYTILPHAASSADARAQLMHTLFANQDTTSTLISNVVQILSTRPAIWTQLRTEVLEQGSHLFTFDNLRNNKVIQNIILEALRHRVIATPIGRRAIRHTILPKGGGIDGQSPLHIPAGTTGLVNLWSLHSDPKVYGADADEFKPERWNHIKPGTNEFLPFGAGGRACLGQEKAVVETAFVLSKLSGRFESVQDMTGEWKPMGGMTIKNSSGYKVAFKSSVEMD</sequence>
<dbReference type="Gene3D" id="1.10.630.10">
    <property type="entry name" value="Cytochrome P450"/>
    <property type="match status" value="1"/>
</dbReference>
<dbReference type="GO" id="GO:0005506">
    <property type="term" value="F:iron ion binding"/>
    <property type="evidence" value="ECO:0007669"/>
    <property type="project" value="InterPro"/>
</dbReference>
<dbReference type="GO" id="GO:0016712">
    <property type="term" value="F:oxidoreductase activity, acting on paired donors, with incorporation or reduction of molecular oxygen, reduced flavin or flavoprotein as one donor, and incorporation of one atom of oxygen"/>
    <property type="evidence" value="ECO:0007669"/>
    <property type="project" value="InterPro"/>
</dbReference>
<evidence type="ECO:0000256" key="8">
    <source>
        <dbReference type="SAM" id="Phobius"/>
    </source>
</evidence>
<keyword evidence="10" id="KW-1185">Reference proteome</keyword>
<comment type="caution">
    <text evidence="9">The sequence shown here is derived from an EMBL/GenBank/DDBJ whole genome shotgun (WGS) entry which is preliminary data.</text>
</comment>
<dbReference type="InterPro" id="IPR036396">
    <property type="entry name" value="Cyt_P450_sf"/>
</dbReference>
<dbReference type="AlphaFoldDB" id="A0A9W4UKS5"/>
<dbReference type="OrthoDB" id="1470350at2759"/>
<dbReference type="Pfam" id="PF00067">
    <property type="entry name" value="p450"/>
    <property type="match status" value="1"/>
</dbReference>
<dbReference type="InterPro" id="IPR047146">
    <property type="entry name" value="Cyt_P450_E_CYP52_fungi"/>
</dbReference>
<keyword evidence="8" id="KW-0812">Transmembrane</keyword>
<keyword evidence="4 7" id="KW-0560">Oxidoreductase</keyword>
<evidence type="ECO:0000256" key="3">
    <source>
        <dbReference type="ARBA" id="ARBA00022723"/>
    </source>
</evidence>
<feature type="transmembrane region" description="Helical" evidence="8">
    <location>
        <begin position="12"/>
        <end position="30"/>
    </location>
</feature>
<protein>
    <recommendedName>
        <fullName evidence="11">Cytochrome P450</fullName>
    </recommendedName>
</protein>
<keyword evidence="6 7" id="KW-0503">Monooxygenase</keyword>
<dbReference type="EMBL" id="CAOQHR010000007">
    <property type="protein sequence ID" value="CAI6337124.1"/>
    <property type="molecule type" value="Genomic_DNA"/>
</dbReference>
<dbReference type="InterPro" id="IPR001128">
    <property type="entry name" value="Cyt_P450"/>
</dbReference>
<name>A0A9W4UKS5_9PLEO</name>
<dbReference type="SUPFAM" id="SSF48264">
    <property type="entry name" value="Cytochrome P450"/>
    <property type="match status" value="1"/>
</dbReference>
<dbReference type="PANTHER" id="PTHR24287">
    <property type="entry name" value="P450, PUTATIVE (EUROFUNG)-RELATED"/>
    <property type="match status" value="1"/>
</dbReference>
<dbReference type="PANTHER" id="PTHR24287:SF17">
    <property type="entry name" value="P450, PUTATIVE (EUROFUNG)-RELATED"/>
    <property type="match status" value="1"/>
</dbReference>